<proteinExistence type="predicted"/>
<gene>
    <name evidence="2" type="ORF">IAC10_14420</name>
</gene>
<comment type="caution">
    <text evidence="2">The sequence shown here is derived from an EMBL/GenBank/DDBJ whole genome shotgun (WGS) entry which is preliminary data.</text>
</comment>
<evidence type="ECO:0000256" key="1">
    <source>
        <dbReference type="SAM" id="Phobius"/>
    </source>
</evidence>
<dbReference type="Proteomes" id="UP000823928">
    <property type="component" value="Unassembled WGS sequence"/>
</dbReference>
<evidence type="ECO:0000313" key="3">
    <source>
        <dbReference type="Proteomes" id="UP000823928"/>
    </source>
</evidence>
<protein>
    <submittedName>
        <fullName evidence="2">Uncharacterized protein</fullName>
    </submittedName>
</protein>
<dbReference type="EMBL" id="DVIU01000294">
    <property type="protein sequence ID" value="HIS37795.1"/>
    <property type="molecule type" value="Genomic_DNA"/>
</dbReference>
<keyword evidence="1" id="KW-0812">Transmembrane</keyword>
<keyword evidence="1" id="KW-1133">Transmembrane helix</keyword>
<keyword evidence="1" id="KW-0472">Membrane</keyword>
<name>A0A9D1F1D7_9BACT</name>
<reference evidence="2" key="1">
    <citation type="submission" date="2020-10" db="EMBL/GenBank/DDBJ databases">
        <authorList>
            <person name="Gilroy R."/>
        </authorList>
    </citation>
    <scope>NUCLEOTIDE SEQUENCE</scope>
    <source>
        <strain evidence="2">6276</strain>
    </source>
</reference>
<reference evidence="2" key="2">
    <citation type="journal article" date="2021" name="PeerJ">
        <title>Extensive microbial diversity within the chicken gut microbiome revealed by metagenomics and culture.</title>
        <authorList>
            <person name="Gilroy R."/>
            <person name="Ravi A."/>
            <person name="Getino M."/>
            <person name="Pursley I."/>
            <person name="Horton D.L."/>
            <person name="Alikhan N.F."/>
            <person name="Baker D."/>
            <person name="Gharbi K."/>
            <person name="Hall N."/>
            <person name="Watson M."/>
            <person name="Adriaenssens E.M."/>
            <person name="Foster-Nyarko E."/>
            <person name="Jarju S."/>
            <person name="Secka A."/>
            <person name="Antonio M."/>
            <person name="Oren A."/>
            <person name="Chaudhuri R.R."/>
            <person name="La Ragione R."/>
            <person name="Hildebrand F."/>
            <person name="Pallen M.J."/>
        </authorList>
    </citation>
    <scope>NUCLEOTIDE SEQUENCE</scope>
    <source>
        <strain evidence="2">6276</strain>
    </source>
</reference>
<feature type="transmembrane region" description="Helical" evidence="1">
    <location>
        <begin position="133"/>
        <end position="153"/>
    </location>
</feature>
<accession>A0A9D1F1D7</accession>
<organism evidence="2 3">
    <name type="scientific">Candidatus Scatousia excrementigallinarum</name>
    <dbReference type="NCBI Taxonomy" id="2840935"/>
    <lineage>
        <taxon>Bacteria</taxon>
        <taxon>Candidatus Scatousia</taxon>
    </lineage>
</organism>
<sequence>MIINNRNIEKFINYSGKKLNAPQQSIIMGVSAVVFQPYINRKNKQLDDNTRDMAVARSIGKNITGNLFDFITRVAAIFTVAKLSNYATNNVKNDEDLVTELKPKSKVDIFTPNLKEDFVPRPKKEFLKDFKSYRLAMGALLATGIAVFVKTTVELPLTKKLTDYFYKKEKIRRQKHDKTNRNE</sequence>
<evidence type="ECO:0000313" key="2">
    <source>
        <dbReference type="EMBL" id="HIS37795.1"/>
    </source>
</evidence>
<dbReference type="AlphaFoldDB" id="A0A9D1F1D7"/>